<comment type="caution">
    <text evidence="1">Lacks conserved residue(s) required for the propagation of feature annotation.</text>
</comment>
<dbReference type="Gene3D" id="3.40.390.10">
    <property type="entry name" value="Collagenase (Catalytic Domain)"/>
    <property type="match status" value="1"/>
</dbReference>
<feature type="binding site" evidence="1">
    <location>
        <position position="177"/>
    </location>
    <ligand>
        <name>Zn(2+)</name>
        <dbReference type="ChEBI" id="CHEBI:29105"/>
        <note>catalytic</note>
    </ligand>
</feature>
<dbReference type="PANTHER" id="PTHR10127">
    <property type="entry name" value="DISCOIDIN, CUB, EGF, LAMININ , AND ZINC METALLOPROTEASE DOMAIN CONTAINING"/>
    <property type="match status" value="1"/>
</dbReference>
<feature type="binding site" evidence="1">
    <location>
        <position position="187"/>
    </location>
    <ligand>
        <name>Zn(2+)</name>
        <dbReference type="ChEBI" id="CHEBI:29105"/>
        <note>catalytic</note>
    </ligand>
</feature>
<comment type="cofactor">
    <cofactor evidence="1 2">
        <name>Zn(2+)</name>
        <dbReference type="ChEBI" id="CHEBI:29105"/>
    </cofactor>
    <text evidence="1 2">Binds 1 zinc ion per subunit.</text>
</comment>
<sequence length="306" mass="33810">MGTSRASVFYSFLTFFTVLFRNASVETPVDCNSTILESTSSEVSTASVNTTGEGNWTEVIDPETWLELVQNVIPAAEGDLVQKLDRNAVGSAWTGKQPGFVSVPYRISDNLAHREKDIMAAFEEISENTCVSFHAHTSEADYLLFTKGYGCASYLGRTGGEQPIYIGDRCKTGNIVHEIMHALGFHHEHMRKDRDDHVTVVYSNIIPHRVRNFAKIRGDTQGLPYDTESIMHYGQRFFSVNGKATIISKDTKAIGQRIQLSVLDILRVQLLYKCGNTSQTTTAPVNAQTTTASVNAQTTTASLKTQ</sequence>
<evidence type="ECO:0000259" key="3">
    <source>
        <dbReference type="PROSITE" id="PS51864"/>
    </source>
</evidence>
<feature type="active site" evidence="1">
    <location>
        <position position="178"/>
    </location>
</feature>
<dbReference type="InterPro" id="IPR024079">
    <property type="entry name" value="MetalloPept_cat_dom_sf"/>
</dbReference>
<feature type="non-terminal residue" evidence="4">
    <location>
        <position position="1"/>
    </location>
</feature>
<keyword evidence="2" id="KW-0732">Signal</keyword>
<dbReference type="GO" id="GO:0008270">
    <property type="term" value="F:zinc ion binding"/>
    <property type="evidence" value="ECO:0007669"/>
    <property type="project" value="UniProtKB-UniRule"/>
</dbReference>
<dbReference type="PRINTS" id="PR00480">
    <property type="entry name" value="ASTACIN"/>
</dbReference>
<dbReference type="GO" id="GO:0006508">
    <property type="term" value="P:proteolysis"/>
    <property type="evidence" value="ECO:0007669"/>
    <property type="project" value="UniProtKB-KW"/>
</dbReference>
<dbReference type="SUPFAM" id="SSF55486">
    <property type="entry name" value="Metalloproteases ('zincins'), catalytic domain"/>
    <property type="match status" value="1"/>
</dbReference>
<evidence type="ECO:0000256" key="1">
    <source>
        <dbReference type="PROSITE-ProRule" id="PRU01211"/>
    </source>
</evidence>
<protein>
    <recommendedName>
        <fullName evidence="2">Metalloendopeptidase</fullName>
        <ecNumber evidence="2">3.4.24.-</ecNumber>
    </recommendedName>
</protein>
<evidence type="ECO:0000313" key="4">
    <source>
        <dbReference type="EMBL" id="KAG5834224.1"/>
    </source>
</evidence>
<dbReference type="EC" id="3.4.24.-" evidence="2"/>
<keyword evidence="1 2" id="KW-0378">Hydrolase</keyword>
<keyword evidence="1 2" id="KW-0482">Metalloprotease</keyword>
<feature type="binding site" evidence="1">
    <location>
        <position position="181"/>
    </location>
    <ligand>
        <name>Zn(2+)</name>
        <dbReference type="ChEBI" id="CHEBI:29105"/>
        <note>catalytic</note>
    </ligand>
</feature>
<dbReference type="InterPro" id="IPR001506">
    <property type="entry name" value="Peptidase_M12A"/>
</dbReference>
<feature type="chain" id="PRO_5039758900" description="Metalloendopeptidase" evidence="2">
    <location>
        <begin position="26"/>
        <end position="306"/>
    </location>
</feature>
<keyword evidence="5" id="KW-1185">Reference proteome</keyword>
<dbReference type="Pfam" id="PF01400">
    <property type="entry name" value="Astacin"/>
    <property type="match status" value="1"/>
</dbReference>
<organism evidence="4 5">
    <name type="scientific">Anguilla anguilla</name>
    <name type="common">European freshwater eel</name>
    <name type="synonym">Muraena anguilla</name>
    <dbReference type="NCBI Taxonomy" id="7936"/>
    <lineage>
        <taxon>Eukaryota</taxon>
        <taxon>Metazoa</taxon>
        <taxon>Chordata</taxon>
        <taxon>Craniata</taxon>
        <taxon>Vertebrata</taxon>
        <taxon>Euteleostomi</taxon>
        <taxon>Actinopterygii</taxon>
        <taxon>Neopterygii</taxon>
        <taxon>Teleostei</taxon>
        <taxon>Anguilliformes</taxon>
        <taxon>Anguillidae</taxon>
        <taxon>Anguilla</taxon>
    </lineage>
</organism>
<keyword evidence="1 2" id="KW-0862">Zinc</keyword>
<dbReference type="SMART" id="SM00235">
    <property type="entry name" value="ZnMc"/>
    <property type="match status" value="1"/>
</dbReference>
<dbReference type="PROSITE" id="PS51864">
    <property type="entry name" value="ASTACIN"/>
    <property type="match status" value="1"/>
</dbReference>
<feature type="domain" description="Peptidase M12A" evidence="3">
    <location>
        <begin position="87"/>
        <end position="275"/>
    </location>
</feature>
<dbReference type="CDD" id="cd04280">
    <property type="entry name" value="ZnMc_astacin_like"/>
    <property type="match status" value="1"/>
</dbReference>
<dbReference type="InterPro" id="IPR006026">
    <property type="entry name" value="Peptidase_Metallo"/>
</dbReference>
<dbReference type="PANTHER" id="PTHR10127:SF870">
    <property type="entry name" value="METALLOENDOPEPTIDASE"/>
    <property type="match status" value="1"/>
</dbReference>
<dbReference type="EMBL" id="JAFIRN010000015">
    <property type="protein sequence ID" value="KAG5834224.1"/>
    <property type="molecule type" value="Genomic_DNA"/>
</dbReference>
<keyword evidence="1 2" id="KW-0645">Protease</keyword>
<feature type="signal peptide" evidence="2">
    <location>
        <begin position="1"/>
        <end position="25"/>
    </location>
</feature>
<evidence type="ECO:0000313" key="5">
    <source>
        <dbReference type="Proteomes" id="UP001044222"/>
    </source>
</evidence>
<accession>A0A9D3RKT4</accession>
<comment type="caution">
    <text evidence="4">The sequence shown here is derived from an EMBL/GenBank/DDBJ whole genome shotgun (WGS) entry which is preliminary data.</text>
</comment>
<dbReference type="InterPro" id="IPR034035">
    <property type="entry name" value="Astacin-like_dom"/>
</dbReference>
<proteinExistence type="predicted"/>
<evidence type="ECO:0000256" key="2">
    <source>
        <dbReference type="RuleBase" id="RU361183"/>
    </source>
</evidence>
<dbReference type="AlphaFoldDB" id="A0A9D3RKT4"/>
<reference evidence="4" key="1">
    <citation type="submission" date="2021-01" db="EMBL/GenBank/DDBJ databases">
        <title>A chromosome-scale assembly of European eel, Anguilla anguilla.</title>
        <authorList>
            <person name="Henkel C."/>
            <person name="Jong-Raadsen S.A."/>
            <person name="Dufour S."/>
            <person name="Weltzien F.-A."/>
            <person name="Palstra A.P."/>
            <person name="Pelster B."/>
            <person name="Spaink H.P."/>
            <person name="Van Den Thillart G.E."/>
            <person name="Jansen H."/>
            <person name="Zahm M."/>
            <person name="Klopp C."/>
            <person name="Cedric C."/>
            <person name="Louis A."/>
            <person name="Berthelot C."/>
            <person name="Parey E."/>
            <person name="Roest Crollius H."/>
            <person name="Montfort J."/>
            <person name="Robinson-Rechavi M."/>
            <person name="Bucao C."/>
            <person name="Bouchez O."/>
            <person name="Gislard M."/>
            <person name="Lluch J."/>
            <person name="Milhes M."/>
            <person name="Lampietro C."/>
            <person name="Lopez Roques C."/>
            <person name="Donnadieu C."/>
            <person name="Braasch I."/>
            <person name="Desvignes T."/>
            <person name="Postlethwait J."/>
            <person name="Bobe J."/>
            <person name="Guiguen Y."/>
            <person name="Dirks R."/>
        </authorList>
    </citation>
    <scope>NUCLEOTIDE SEQUENCE</scope>
    <source>
        <strain evidence="4">Tag_6206</strain>
        <tissue evidence="4">Liver</tissue>
    </source>
</reference>
<gene>
    <name evidence="4" type="ORF">ANANG_G00259300</name>
</gene>
<dbReference type="GO" id="GO:0004222">
    <property type="term" value="F:metalloendopeptidase activity"/>
    <property type="evidence" value="ECO:0007669"/>
    <property type="project" value="UniProtKB-UniRule"/>
</dbReference>
<keyword evidence="1 2" id="KW-0479">Metal-binding</keyword>
<dbReference type="Proteomes" id="UP001044222">
    <property type="component" value="Chromosome 15"/>
</dbReference>
<name>A0A9D3RKT4_ANGAN</name>